<evidence type="ECO:0000313" key="7">
    <source>
        <dbReference type="Proteomes" id="UP000419144"/>
    </source>
</evidence>
<feature type="compositionally biased region" description="Polar residues" evidence="3">
    <location>
        <begin position="5431"/>
        <end position="5450"/>
    </location>
</feature>
<evidence type="ECO:0000259" key="4">
    <source>
        <dbReference type="PROSITE" id="PS50188"/>
    </source>
</evidence>
<dbReference type="PROSITE" id="PS50237">
    <property type="entry name" value="HECT"/>
    <property type="match status" value="1"/>
</dbReference>
<feature type="domain" description="B30.2/SPRY" evidence="4">
    <location>
        <begin position="26"/>
        <end position="208"/>
    </location>
</feature>
<evidence type="ECO:0000256" key="3">
    <source>
        <dbReference type="SAM" id="MobiDB-lite"/>
    </source>
</evidence>
<dbReference type="InterPro" id="IPR001870">
    <property type="entry name" value="B30.2/SPRY"/>
</dbReference>
<feature type="region of interest" description="Disordered" evidence="3">
    <location>
        <begin position="4222"/>
        <end position="4255"/>
    </location>
</feature>
<feature type="region of interest" description="Disordered" evidence="3">
    <location>
        <begin position="2088"/>
        <end position="2112"/>
    </location>
</feature>
<feature type="compositionally biased region" description="Pro residues" evidence="3">
    <location>
        <begin position="5493"/>
        <end position="5506"/>
    </location>
</feature>
<keyword evidence="1 2" id="KW-0833">Ubl conjugation pathway</keyword>
<evidence type="ECO:0000259" key="5">
    <source>
        <dbReference type="PROSITE" id="PS50237"/>
    </source>
</evidence>
<gene>
    <name evidence="6" type="ORF">LtaPh_1313400</name>
</gene>
<feature type="compositionally biased region" description="Polar residues" evidence="3">
    <location>
        <begin position="4178"/>
        <end position="4194"/>
    </location>
</feature>
<feature type="region of interest" description="Disordered" evidence="3">
    <location>
        <begin position="1920"/>
        <end position="1960"/>
    </location>
</feature>
<dbReference type="InterPro" id="IPR043136">
    <property type="entry name" value="B30.2/SPRY_sf"/>
</dbReference>
<feature type="compositionally biased region" description="Low complexity" evidence="3">
    <location>
        <begin position="2093"/>
        <end position="2105"/>
    </location>
</feature>
<dbReference type="PANTHER" id="PTHR46654">
    <property type="entry name" value="E3 UBIQUITIN-PROTEIN LIGASE HECTD3"/>
    <property type="match status" value="1"/>
</dbReference>
<keyword evidence="7" id="KW-1185">Reference proteome</keyword>
<comment type="caution">
    <text evidence="6">The sequence shown here is derived from an EMBL/GenBank/DDBJ whole genome shotgun (WGS) entry which is preliminary data.</text>
</comment>
<dbReference type="GO" id="GO:0004842">
    <property type="term" value="F:ubiquitin-protein transferase activity"/>
    <property type="evidence" value="ECO:0007669"/>
    <property type="project" value="InterPro"/>
</dbReference>
<dbReference type="CDD" id="cd11709">
    <property type="entry name" value="SPRY"/>
    <property type="match status" value="3"/>
</dbReference>
<feature type="domain" description="HECT" evidence="5">
    <location>
        <begin position="5113"/>
        <end position="5618"/>
    </location>
</feature>
<feature type="compositionally biased region" description="Low complexity" evidence="3">
    <location>
        <begin position="1439"/>
        <end position="1448"/>
    </location>
</feature>
<dbReference type="PROSITE" id="PS50188">
    <property type="entry name" value="B302_SPRY"/>
    <property type="match status" value="3"/>
</dbReference>
<feature type="domain" description="B30.2/SPRY" evidence="4">
    <location>
        <begin position="4563"/>
        <end position="4807"/>
    </location>
</feature>
<feature type="compositionally biased region" description="Polar residues" evidence="3">
    <location>
        <begin position="1920"/>
        <end position="1935"/>
    </location>
</feature>
<reference evidence="6" key="1">
    <citation type="submission" date="2019-11" db="EMBL/GenBank/DDBJ databases">
        <title>Leishmania tarentolae CDS.</title>
        <authorList>
            <person name="Goto Y."/>
            <person name="Yamagishi J."/>
        </authorList>
    </citation>
    <scope>NUCLEOTIDE SEQUENCE [LARGE SCALE GENOMIC DNA]</scope>
    <source>
        <strain evidence="6">Parrot Tar II</strain>
    </source>
</reference>
<feature type="active site" description="Glycyl thioester intermediate" evidence="2">
    <location>
        <position position="5582"/>
    </location>
</feature>
<dbReference type="InterPro" id="IPR042469">
    <property type="entry name" value="HECTD3"/>
</dbReference>
<feature type="compositionally biased region" description="Basic and acidic residues" evidence="3">
    <location>
        <begin position="1397"/>
        <end position="1410"/>
    </location>
</feature>
<dbReference type="Gene3D" id="2.60.120.200">
    <property type="match status" value="1"/>
</dbReference>
<name>A0A640KHN0_LEITA</name>
<feature type="region of interest" description="Disordered" evidence="3">
    <location>
        <begin position="4173"/>
        <end position="4194"/>
    </location>
</feature>
<dbReference type="Gene3D" id="3.30.2410.10">
    <property type="entry name" value="Hect, E3 ligase catalytic domain"/>
    <property type="match status" value="2"/>
</dbReference>
<sequence length="5649" mass="599826">MDQLSSLYVRMASGAHSQMHNPSSVMGFVDQMQSRMEKSSAPRKNYLIDSSTPHSDTVIAESSALKPSVGWVTLQVTEGIRRGVHEWGIKIEHHGESNDGSGLMLGIVPKNFTKYDTFISQGGGWCISRAGKFYGHWRRTDSGGGVLTFATGDRIILTLDYDAAVMTVRVGDKTVVGEVSGLTMEVFPAISLHYRHQHVRFDHHFVRETAEQHLPWLQRQAFPFAPAFLPLSYAEVQRLPLNSYLFSNLFQHTPLECSSPMTDTAGGDAAHAAISAPGASGKRGNAAASLSSSSDVLAVARHAEQRAMRLYTSSEAAAARLTVLSRAFAAVRRYAAVVPGKSRFLAPHVTAEYLRQRLYSAAREPSLGSGGGSLLTNSGGLSSSGPSAFRFGDSAGYDATLNCGAVIVVHLFIRAVSSGQEVAVSLVHSFRDYLLSLPIFSLMEYHGCASGSGVGGSARGAPSSAVSNSGCGGARSALAPDTVQLAVDHIMRLVESALKAAEVAPATTSPNLNGNSSGSAAAKREEGGGNGPAVTPLMFALLEVAVVLALQRGLVSEVLRVSRYLLRVPSGILSPPLVHWLNKHAAGLTPQQALPDVGRALKRACEDPSTFIATPVDPVTKVLSVAYGVGATLFVHTANGLTKYGPSAATPYVLVVETRQPTAYCVGAAASSLAVTHTRVLLLTDRMASAEVALVVYGLQLDTHQVLCWSDMHGSWPCTLNAHPQLVSTIEDRVLVVYEEHQQQASSARALNGAAVAAGTPASAAASGGVAHSTARQSLSAGAATAASAEWTVMMHCYNAATVSSLSAAPLWARALHTTAASSGLCLDRCLALRKPSLVDLGSPEEHLTVAGGQVTIEIWVQFLDKEDAATLYQHGDRSTNGEVFIELIKSEGAYCIRGGYRHEVRGSCLVWAPLPPTAECRPFHIGLVFNGRWRLLFDGEEVAGNRQGPHVSLDSPKQRWTVGTNCTCLLTGLRVWRLGRTAREISRDYRRSLVGDEPGLVVQLFFNEKSGNVVFNYVHNVKACHAVCIGSVTHKVCDAHPWRSYGSGALGGSSAAAATGSVALAVSASGVAAPSPDVTPVCARLHEWRSLSISTCCATRQALIVRTPISDDGPYALKEGGHVLMFFDLNTGVAHHSLFFLTSRSPVRHMMRADPQGRLWELFEVDVGLVKGEQEASYLLSLLGNPGAAPQRPRDRVLAVAPLPLMEDEEGLDNLGTLANEVEDENGDGAEEVESHDSLGATMANECHRAEVDRNAEGSQGSSDPAASPATQSLSRLSSFTALVAQSSSAVTYDAVALWLLKLLALHAEADPGDDQTLFSPLADDVGSRCVTEVRLILGEHFRVVKSNNARRAVALKSSVSWVVVAAALRVLLRLVRRARAFSLHPTPLGLTVVREGTKHDGGDADDGSRSSPRHVSKATMTLLLRELHASSLRRRSSPSVTRSRWSAMGHPGSRSDDVDGVSTDTFTLLGLLSDIINEDGLTLSPDVVALARIITIEGVELFLPDVRHRAHLLRDLLRASSGISSPCTFTAGGTAAAASVPFVAAEERVPAMEVLLDAATQSFTTVLAAAPLLGVEDDSAGPGSGASLMELSDTLRTLLEESSVQWQRLWASSTPIRSTRKFSAFATSLSEAIASLQLLLLSACQGSRWEVALTLMSASGGGSAATRVSDAGGVGDVGGQGDSIHSGSSAAANRVAGSGVAGGNGGSTGASGPDNVAVAALDLQRLCFSQAAAYHPCVRDYYSALFESTEVCLRLCVQQPEQPLSTGGASKPAERGGGDSGAPLSAMLSSLTPTFVNSPLHTALSAIPLVLAAEDAEWFLTRLEQLLRLCETLLERVELLTRPSSGIDIPTSTTNTSSPVLLGGGGTTSARRLVCSLREALFYASVWVAAFLFNSTSVSSASVKADAVRRRLGLMSVTTTPTTQRQKAQLTGDASSAAAATSSTMEGPPFSSTTDNADSASVGEELARIWEHPLLEGGLWPSTVATVTLTERSAPSAATPRSRAQFVSQLIKNTAYWTAKQTMMDPLVSKSHPAMGPLITAMAAAALHLSAIPLQHLSPTQIEGLMCTVMRKLSRPIRTELLSRCEEGADSSSGTPTLASSSPHSLSRQQTLRQSLAELQRRCDVLLQARSCTELWAVEDPLFCIPTEHGTEAAAARAGASATAPLPSTLTSMRPPIGGLLGPGKAARDHPPVPSRASAPSSSALRSAWRSYQLRRMRFHAHAASHPSWTLHEATQLVMRVVLSRQITAELLRAALQQREELAALRRTGIEHIFRLVQRAPHSAESAAQLLSAQGRGVHTHYEEGIGGCGSAHVDGIRHSLFDLLRWSMEEMQTQLGASRGDMRDAGSAPLSMTSTAAVLCSLLDRSWRPRDFAFFVQLQVVPSMMETYVTLFVPVQQPYDEEAADGTSGARSGGDTLGPRRHSTLAAATKASNSSATPTDDGGTTTASSVESVKLRHINLSECQNRDTVIAAQQARRTSKSALMTAFTPNRTGGTGGGGRAPHGSAGLMSGNNGDAALQHTAVELMQAKVWQCFKNLALQSTAMLTPERIVSLSRVEQTSVMTFLAGMLSAVEKELRQCRKVLSRAVKDTPTLLAQAVNTAVLEPLVIVQDQVDLLLSFLSIVSGTLCSASLSVHVSAPVDHTTARSAPNVGSTTGDDDASASDGTALFLSCTLSTVCATIAETLLELVFLDMYHVRAVSTDARVGCVVRDAAACARVAALLLCRCQPSAVRSIEVAPEVWQGMYESPVFAKMPLHTSASVSGGHPCMQRWLDLSTYALATTGMSRTTQHVLLAFRRLLHQPAWAAELRGFARPYQDVVHAYAASVLSSRSGGGEMAGTARKTTVAIMRDGVAGKDNNVSIKSPTRGRELHAVYLYVWAAVLGGHLLVPPTSPGAFATFLDEKDGYQAVTACVVDVEVAAPTPTGPGDTAAKAGVLSSAQGERPIRGSSHLMLKAASAAAEVEKITGVVVVPTDATGRSGNREEVQLTPNQLFLPVWENAIVVPAYAGLVEDFIVPALRLCVPLLSEKLNTSESFTGLELTYFITFLHLTAGVARARPDMGRQLIQCGAMKPIRQYALQGVVRLPFPLKALREFGALVAVRAAEASADRICAPAGNTENAGGLVRSVSETAAANQAGTPSLAAALAAVSATDISCASAGSRSPFGSPVTTQLHTLPGVSEALLESLRSVSSVPSVGYPATFLSGFPQSSATAAPSTGFLRDSNEYGLSRLARSLGVFGGVYGGAAMSGTSSQQPMRTTCASVASILSGSSGLSGAMARIPPRTEVGSGAPMFLSFPMWPAHDVPPCESAQSGVSGQPHVPAAVEITPSHAGVHFPVWEDGFAIELAVLLTDGDMYPAMGDALSVPCSWPKQQLETAACTTTPEFPLLTLYTSADDSSSGTAPAASYDADVFPFLQLSVQENSLNVVVRLPPSTTGAEEGKKTLCCSARRTLRREDWYHCMHVSVMCNAQSLALSRNGEMTSVEWGGAAGVGRYAEALLRREGAIRKVVLGRVATGISPAPPREVDGPMALIGGLRLWSTSVLRTSLRVVAELVARDRALQSIGLHENVCYLDLKEGTGAVVESTDSQKHFRGVLSGGVRWATEPLPLGFYPSIELNSGSALNGVATPLASSMRVPRGVMAIFLDSLSSSHYERFGGDVLWSLLTLVARYATVTALEVGTSPAYALHCLADTSATATSAVSGRSPMAFDPRKVLDPAQKVPHQLHRLFQFHDNGFLPNAHEGLIHTIVKNLVTVMAAAAPEEEEKDKPAAVGGVLGGSGEVTAQATSQLCELVADVAHELRQLRKDNSEIFVIEVPPGQATSTSSAITQPIVLPLAFTNGGTGVLSFDAKYRNMEQATMYKDAELKNVISKYPDGQGGWPVCPLTATEAPWAFLRSVPTSLSHRLTADGKPCSPGSTPSSSIITVTTKSLKPAILHATVKAVCDALRSLAAAAAAAAGAGNQSNRRRNGSTCYSVAERAAACLLDARVVISLIQHSSARSSDDDCVHFVHILSTLMRLWRDMPHVQPYDQVPLAMAMSHLNTPLCSIIQHVNTDSDLGSFLSLSTGTYSPYVQSLLGLLVSAVHADCAWAGRSYVKQLQGRWRRLWGMWRRAVVYRPSHLTDAKRRKHKNAVSGGCASKGVLAALSNDGRRSGAPEGAAAATAASGNASRALFMGSPSSNSNRNQLPGTTPSIEIPHVDSLDTSVAMAGSSTTGHVITEGSELEPSDESHAGEEDPPYGVSGTHITAASSAGRPRAPPLVVELVAMHPADIRLRSPFLETESQDQQPQPTRRYPRRPYPSGVSRKGNGLWVVRATCAGKENGEEPNPFSARDGAARNVTTVRSSVGLTSGVFYWEVYVANISRAEHTATTPAGGTKLPANILVGVATERCVMTQSSRRETGGGAHAEGRDGFLDRDGESWGFDGGRAMRLCSGYAVESSPRTRWKMDDVIGFVLDLRQNKFCCLHNGRLVSEFSDTFLSEEQRAARVAVFPVVTCTGEAICEVNFGATGFASTPPPGCLPLDLSIYISEEACRVWKVILANELSAPLVSTTVASMARAEERARLLLPSPAIPPVSQHLARFTQGRQGPLDVVLLSPDSNAKLVTSRECKTDDATSLLFGSVAVTSGRWYFEVVMPTEPTFSVGWCACKALEEQGGGGRGGTGLAGLIGGVGGGATGSVVNNRDTTLLPPNSPSRVQQWGDGTSWVFDAGRMIARHNKHQISLPRRSWKCGDVVGCLLDCEAGTVSFSVNGEFLKAAHGSGTVGDGGRGSGNASGLGGVRRNSEPFEATAAKSVSPIQDAAATALFSDVCMSETHGLVPVILLEPKSSIVCLWNEEELLFPPTECGGFRALGGASAVHDALVEMIIGTDAEATARLGMHLINGKEGVDRKLRKDERVPKTVDAVALQKLLYYASKVQELHPTSLRSYTMPSLYGVHGAGQSRDNQDASLSFPRDLDDNTVTPSRAVSQRHQQRDLCIASGLDEATLQPHLMILLLFGHLSTLLYPLAHPAALPLTVENAPLGSSWVFSELQETLLACQRYAPPWASLRALQWSLEASNGAGDAVRLSVNRRKALTVVRDSTASAVRRLRDSLFGQVYQLLANKPPEFFITSKKLWTVSFYGEGADDVGGPYRECLTQMCAELMSTSLAVFLPSANMASELGEVRDSYVVNPLCAPPLEMNMYRFIGRLMGGCLRGGEPLSLYLPSALWKYLVGEVADDTDMARIDIATLNALSYVEEMTSFASPSGALAGNRDGDDVVNDEELADLCPRGFSLLNDAGVVEELVPGGEQIPVTTASADLYTRLVREHKLYHTGAAQLRALQQGFHEVVPLCSVSGLKWYELEELVCGQCDYDPDALLDAARYEGLSPTDVRVKFLRCVLRGFTRHQRALFMRFVSGRERLPPGMHLKIMPDDGPRVAPIPPVTPDRAVTSLRSASPNGGQRVATSTSNGTMTAMMAPQPPPSSEQRCSTSFVRHNTLAQSHPSSDTGRSTLPPSPPQLDFTPPPTHAMSRMVPPPALQTGQLQPVLGSSSGGPSHTPAPLLTPLGTHSRCRQQESSGDEMVEDSVHSSLCDDTRLPQASTCFYWLRLPCYSSTSVMAQKLLFAIEQCVDIDADFRVHDTDVAQQEVGPSLARVSSDEDDLFEDFSHLR</sequence>
<dbReference type="InterPro" id="IPR035983">
    <property type="entry name" value="Hect_E3_ubiquitin_ligase"/>
</dbReference>
<feature type="region of interest" description="Disordered" evidence="3">
    <location>
        <begin position="2404"/>
        <end position="2452"/>
    </location>
</feature>
<feature type="compositionally biased region" description="Polar residues" evidence="3">
    <location>
        <begin position="506"/>
        <end position="519"/>
    </location>
</feature>
<dbReference type="Pfam" id="PF00632">
    <property type="entry name" value="HECT"/>
    <property type="match status" value="2"/>
</dbReference>
<feature type="region of interest" description="Disordered" evidence="3">
    <location>
        <begin position="1435"/>
        <end position="1459"/>
    </location>
</feature>
<dbReference type="EMBL" id="BLBS01000017">
    <property type="protein sequence ID" value="GET86999.1"/>
    <property type="molecule type" value="Genomic_DNA"/>
</dbReference>
<evidence type="ECO:0000256" key="1">
    <source>
        <dbReference type="ARBA" id="ARBA00022786"/>
    </source>
</evidence>
<feature type="compositionally biased region" description="Low complexity" evidence="3">
    <location>
        <begin position="1936"/>
        <end position="1946"/>
    </location>
</feature>
<dbReference type="InterPro" id="IPR003877">
    <property type="entry name" value="SPRY_dom"/>
</dbReference>
<dbReference type="InterPro" id="IPR000569">
    <property type="entry name" value="HECT_dom"/>
</dbReference>
<dbReference type="VEuPathDB" id="TriTrypDB:LtaPh_1313400"/>
<feature type="compositionally biased region" description="Polar residues" evidence="3">
    <location>
        <begin position="4959"/>
        <end position="4968"/>
    </location>
</feature>
<proteinExistence type="predicted"/>
<accession>A0A640KHN0</accession>
<feature type="region of interest" description="Disordered" evidence="3">
    <location>
        <begin position="4761"/>
        <end position="4782"/>
    </location>
</feature>
<feature type="compositionally biased region" description="Polar residues" evidence="3">
    <location>
        <begin position="5519"/>
        <end position="5534"/>
    </location>
</feature>
<evidence type="ECO:0000256" key="2">
    <source>
        <dbReference type="PROSITE-ProRule" id="PRU00104"/>
    </source>
</evidence>
<dbReference type="Pfam" id="PF00622">
    <property type="entry name" value="SPRY"/>
    <property type="match status" value="2"/>
</dbReference>
<feature type="region of interest" description="Disordered" evidence="3">
    <location>
        <begin position="1765"/>
        <end position="1785"/>
    </location>
</feature>
<feature type="domain" description="B30.2/SPRY" evidence="4">
    <location>
        <begin position="4280"/>
        <end position="4512"/>
    </location>
</feature>
<dbReference type="SMART" id="SM00449">
    <property type="entry name" value="SPRY"/>
    <property type="match status" value="3"/>
</dbReference>
<dbReference type="PANTHER" id="PTHR46654:SF2">
    <property type="entry name" value="UBIQUITIN-PROTEIN LIGASE"/>
    <property type="match status" value="1"/>
</dbReference>
<feature type="compositionally biased region" description="Low complexity" evidence="3">
    <location>
        <begin position="2427"/>
        <end position="2452"/>
    </location>
</feature>
<dbReference type="OrthoDB" id="239701at2759"/>
<dbReference type="SMART" id="SM00119">
    <property type="entry name" value="HECTc"/>
    <property type="match status" value="1"/>
</dbReference>
<organism evidence="6 7">
    <name type="scientific">Leishmania tarentolae</name>
    <name type="common">Sauroleishmania tarentolae</name>
    <dbReference type="NCBI Taxonomy" id="5689"/>
    <lineage>
        <taxon>Eukaryota</taxon>
        <taxon>Discoba</taxon>
        <taxon>Euglenozoa</taxon>
        <taxon>Kinetoplastea</taxon>
        <taxon>Metakinetoplastina</taxon>
        <taxon>Trypanosomatida</taxon>
        <taxon>Trypanosomatidae</taxon>
        <taxon>Leishmaniinae</taxon>
        <taxon>Leishmania</taxon>
        <taxon>lizard Leishmania</taxon>
    </lineage>
</organism>
<protein>
    <submittedName>
        <fullName evidence="6">Uncharacterized protein</fullName>
    </submittedName>
</protein>
<dbReference type="SUPFAM" id="SSF49899">
    <property type="entry name" value="Concanavalin A-like lectins/glucanases"/>
    <property type="match status" value="3"/>
</dbReference>
<dbReference type="InterPro" id="IPR013320">
    <property type="entry name" value="ConA-like_dom_sf"/>
</dbReference>
<feature type="region of interest" description="Disordered" evidence="3">
    <location>
        <begin position="4940"/>
        <end position="4968"/>
    </location>
</feature>
<dbReference type="Gene3D" id="3.30.2160.10">
    <property type="entry name" value="Hect, E3 ligase catalytic domain"/>
    <property type="match status" value="1"/>
</dbReference>
<dbReference type="GO" id="GO:0005737">
    <property type="term" value="C:cytoplasm"/>
    <property type="evidence" value="ECO:0007669"/>
    <property type="project" value="TreeGrafter"/>
</dbReference>
<feature type="compositionally biased region" description="Gly residues" evidence="3">
    <location>
        <begin position="4762"/>
        <end position="4779"/>
    </location>
</feature>
<feature type="compositionally biased region" description="Polar residues" evidence="3">
    <location>
        <begin position="5464"/>
        <end position="5492"/>
    </location>
</feature>
<feature type="region of interest" description="Disordered" evidence="3">
    <location>
        <begin position="1395"/>
        <end position="1417"/>
    </location>
</feature>
<dbReference type="Gene3D" id="3.90.1750.10">
    <property type="entry name" value="Hect, E3 ligase catalytic domains"/>
    <property type="match status" value="1"/>
</dbReference>
<feature type="region of interest" description="Disordered" evidence="3">
    <location>
        <begin position="4276"/>
        <end position="4307"/>
    </location>
</feature>
<feature type="region of interest" description="Disordered" evidence="3">
    <location>
        <begin position="506"/>
        <end position="529"/>
    </location>
</feature>
<feature type="region of interest" description="Disordered" evidence="3">
    <location>
        <begin position="5430"/>
        <end position="5558"/>
    </location>
</feature>
<dbReference type="Gene3D" id="2.60.120.920">
    <property type="match status" value="3"/>
</dbReference>
<dbReference type="SUPFAM" id="SSF56204">
    <property type="entry name" value="Hect, E3 ligase catalytic domain"/>
    <property type="match status" value="2"/>
</dbReference>
<dbReference type="Proteomes" id="UP000419144">
    <property type="component" value="Unassembled WGS sequence"/>
</dbReference>
<evidence type="ECO:0000313" key="6">
    <source>
        <dbReference type="EMBL" id="GET86999.1"/>
    </source>
</evidence>